<feature type="compositionally biased region" description="Polar residues" evidence="2">
    <location>
        <begin position="15"/>
        <end position="52"/>
    </location>
</feature>
<dbReference type="Ensembl" id="ENSCVAT00000001578.1">
    <property type="protein sequence ID" value="ENSCVAP00000008469.1"/>
    <property type="gene ID" value="ENSCVAG00000010269.1"/>
</dbReference>
<dbReference type="GeneID" id="107084836"/>
<reference evidence="3" key="2">
    <citation type="submission" date="2025-09" db="UniProtKB">
        <authorList>
            <consortium name="Ensembl"/>
        </authorList>
    </citation>
    <scope>IDENTIFICATION</scope>
</reference>
<feature type="region of interest" description="Disordered" evidence="2">
    <location>
        <begin position="1"/>
        <end position="100"/>
    </location>
</feature>
<dbReference type="RefSeq" id="XP_015230366.1">
    <property type="nucleotide sequence ID" value="XM_015374880.1"/>
</dbReference>
<organism evidence="3 4">
    <name type="scientific">Cyprinodon variegatus</name>
    <name type="common">Sheepshead minnow</name>
    <dbReference type="NCBI Taxonomy" id="28743"/>
    <lineage>
        <taxon>Eukaryota</taxon>
        <taxon>Metazoa</taxon>
        <taxon>Chordata</taxon>
        <taxon>Craniata</taxon>
        <taxon>Vertebrata</taxon>
        <taxon>Euteleostomi</taxon>
        <taxon>Actinopterygii</taxon>
        <taxon>Neopterygii</taxon>
        <taxon>Teleostei</taxon>
        <taxon>Neoteleostei</taxon>
        <taxon>Acanthomorphata</taxon>
        <taxon>Ovalentaria</taxon>
        <taxon>Atherinomorphae</taxon>
        <taxon>Cyprinodontiformes</taxon>
        <taxon>Cyprinodontidae</taxon>
        <taxon>Cyprinodon</taxon>
    </lineage>
</organism>
<dbReference type="OMA" id="WAESSEP"/>
<dbReference type="InterPro" id="IPR026175">
    <property type="entry name" value="MIPOL1"/>
</dbReference>
<sequence>MYKVNPRVNEELQQRLPSPSRQHLSNTHRSGSSLSLDHTSPQALYPISSSPSPVWRTASPQSPSSTRSSLALLSSGFPGGSGEMEADVVPSSDPSPWAESSEPCIEAAAAFRGPDLPAMGRNLLSGHSSSPQIPASSPHQSPNISLLLKELDALRELNSTLQKQMVEKEKELLKRELDEELNEQHREAKHWERPTAVLEELLAAQKDRDQALMSRLLLANEERDEALLRARHLQQAAESDDISLQGADMDIQDLLRRVCEADSVHEVRQFGSALVQHLQLAQQRRNDITAQEMTAVMEERDKSVDKCKWMKEDLLQQKDQSVSQEELLRLQKERDEALDQQRQLEAQIQALLADPSSQAGITSSQHSLPADVSADQKDLSSQVQTLVVQLQQLSREKESTAAELQRSQEAEREADERVRRLERLVEVLRKKVGAGSLRAVI</sequence>
<evidence type="ECO:0000256" key="2">
    <source>
        <dbReference type="SAM" id="MobiDB-lite"/>
    </source>
</evidence>
<feature type="coiled-coil region" evidence="1">
    <location>
        <begin position="327"/>
        <end position="431"/>
    </location>
</feature>
<feature type="compositionally biased region" description="Low complexity" evidence="2">
    <location>
        <begin position="56"/>
        <end position="75"/>
    </location>
</feature>
<reference evidence="3" key="1">
    <citation type="submission" date="2025-08" db="UniProtKB">
        <authorList>
            <consortium name="Ensembl"/>
        </authorList>
    </citation>
    <scope>IDENTIFICATION</scope>
</reference>
<feature type="region of interest" description="Disordered" evidence="2">
    <location>
        <begin position="121"/>
        <end position="141"/>
    </location>
</feature>
<dbReference type="Proteomes" id="UP000265020">
    <property type="component" value="Unassembled WGS sequence"/>
</dbReference>
<proteinExistence type="predicted"/>
<keyword evidence="1" id="KW-0175">Coiled coil</keyword>
<feature type="coiled-coil region" evidence="1">
    <location>
        <begin position="144"/>
        <end position="187"/>
    </location>
</feature>
<evidence type="ECO:0000313" key="4">
    <source>
        <dbReference type="Proteomes" id="UP000265020"/>
    </source>
</evidence>
<feature type="compositionally biased region" description="Polar residues" evidence="2">
    <location>
        <begin position="125"/>
        <end position="141"/>
    </location>
</feature>
<accession>A0A3Q2CSA8</accession>
<dbReference type="CTD" id="145282"/>
<evidence type="ECO:0000256" key="1">
    <source>
        <dbReference type="SAM" id="Coils"/>
    </source>
</evidence>
<dbReference type="STRING" id="28743.ENSCVAP00000008469"/>
<evidence type="ECO:0000313" key="3">
    <source>
        <dbReference type="Ensembl" id="ENSCVAP00000008469.1"/>
    </source>
</evidence>
<dbReference type="RefSeq" id="XP_015230367.1">
    <property type="nucleotide sequence ID" value="XM_015374881.1"/>
</dbReference>
<dbReference type="OrthoDB" id="6426880at2759"/>
<keyword evidence="4" id="KW-1185">Reference proteome</keyword>
<name>A0A3Q2CSA8_CYPVA</name>
<dbReference type="PANTHER" id="PTHR22089">
    <property type="entry name" value="MIRROR-IMAGE POLYDACTYLY GENE 1 PROTEIN"/>
    <property type="match status" value="1"/>
</dbReference>
<protein>
    <submittedName>
        <fullName evidence="3">Mirror-image polydactyly 1</fullName>
    </submittedName>
</protein>
<dbReference type="AlphaFoldDB" id="A0A3Q2CSA8"/>
<dbReference type="GeneTree" id="ENSGT00390000017800"/>
<dbReference type="PANTHER" id="PTHR22089:SF2">
    <property type="entry name" value="MIRROR-IMAGE POLYDACTYLY GENE 1 PROTEIN"/>
    <property type="match status" value="1"/>
</dbReference>